<sequence length="230" mass="25149">MKTPSIILASTLALTASVFADQAPPAIPVGTLKIDQMMVRQGVAPTFSWKIEYPAVVTDVVDITPDDEIIPKTKLRVKVSMVGVGMTDQTGLQYPAKAYMRFGSGGWQFLFSGIGSVVQPETVLINKVVQPGETLRYAAKLNYGNYGYYYNDSSNIKVLKNGDTPPNVAAGYAHQTSVASYLRPYVKNGKIALGPMDVIYVSELTHSNPGHFGYDMQDSITLVRFEKIEN</sequence>
<gene>
    <name evidence="2" type="ORF">NT6N_35500</name>
</gene>
<reference evidence="2" key="1">
    <citation type="submission" date="2024-07" db="EMBL/GenBank/DDBJ databases">
        <title>Complete genome sequence of Verrucomicrobiaceae bacterium NT6N.</title>
        <authorList>
            <person name="Huang C."/>
            <person name="Takami H."/>
            <person name="Hamasaki K."/>
        </authorList>
    </citation>
    <scope>NUCLEOTIDE SEQUENCE</scope>
    <source>
        <strain evidence="2">NT6N</strain>
    </source>
</reference>
<protein>
    <submittedName>
        <fullName evidence="2">Uncharacterized protein</fullName>
    </submittedName>
</protein>
<keyword evidence="1" id="KW-0732">Signal</keyword>
<accession>A0AAT9FRF4</accession>
<organism evidence="2">
    <name type="scientific">Oceaniferula spumae</name>
    <dbReference type="NCBI Taxonomy" id="2979115"/>
    <lineage>
        <taxon>Bacteria</taxon>
        <taxon>Pseudomonadati</taxon>
        <taxon>Verrucomicrobiota</taxon>
        <taxon>Verrucomicrobiia</taxon>
        <taxon>Verrucomicrobiales</taxon>
        <taxon>Verrucomicrobiaceae</taxon>
        <taxon>Oceaniferula</taxon>
    </lineage>
</organism>
<evidence type="ECO:0000256" key="1">
    <source>
        <dbReference type="SAM" id="SignalP"/>
    </source>
</evidence>
<feature type="signal peptide" evidence="1">
    <location>
        <begin position="1"/>
        <end position="20"/>
    </location>
</feature>
<name>A0AAT9FRF4_9BACT</name>
<dbReference type="EMBL" id="AP026866">
    <property type="protein sequence ID" value="BDS08510.1"/>
    <property type="molecule type" value="Genomic_DNA"/>
</dbReference>
<proteinExistence type="predicted"/>
<evidence type="ECO:0000313" key="2">
    <source>
        <dbReference type="EMBL" id="BDS08510.1"/>
    </source>
</evidence>
<feature type="chain" id="PRO_5043860150" evidence="1">
    <location>
        <begin position="21"/>
        <end position="230"/>
    </location>
</feature>
<dbReference type="KEGG" id="osu:NT6N_35500"/>
<dbReference type="AlphaFoldDB" id="A0AAT9FRF4"/>